<dbReference type="GO" id="GO:0005759">
    <property type="term" value="C:mitochondrial matrix"/>
    <property type="evidence" value="ECO:0007669"/>
    <property type="project" value="TreeGrafter"/>
</dbReference>
<dbReference type="GO" id="GO:0070183">
    <property type="term" value="P:mitochondrial tryptophanyl-tRNA aminoacylation"/>
    <property type="evidence" value="ECO:0007669"/>
    <property type="project" value="TreeGrafter"/>
</dbReference>
<dbReference type="NCBIfam" id="TIGR00233">
    <property type="entry name" value="trpS"/>
    <property type="match status" value="1"/>
</dbReference>
<dbReference type="Pfam" id="PF00579">
    <property type="entry name" value="tRNA-synt_1b"/>
    <property type="match status" value="1"/>
</dbReference>
<keyword evidence="12" id="KW-1185">Reference proteome</keyword>
<reference evidence="11" key="1">
    <citation type="submission" date="2009-08" db="EMBL/GenBank/DDBJ databases">
        <title>Annotation of Salpingoeca rosetta.</title>
        <authorList>
            <consortium name="The Broad Institute Genome Sequencing Platform"/>
            <person name="Russ C."/>
            <person name="Cuomo C."/>
            <person name="Burger G."/>
            <person name="Gray M.W."/>
            <person name="Holland P.W.H."/>
            <person name="King N."/>
            <person name="Lang F.B.F."/>
            <person name="Roger A.J."/>
            <person name="Ruiz-Trillo I."/>
            <person name="Young S.K."/>
            <person name="Zeng Q."/>
            <person name="Gargeya S."/>
            <person name="Alvarado L."/>
            <person name="Berlin A."/>
            <person name="Chapman S.B."/>
            <person name="Chen Z."/>
            <person name="Freedman E."/>
            <person name="Gellesch M."/>
            <person name="Goldberg J."/>
            <person name="Griggs A."/>
            <person name="Gujja S."/>
            <person name="Heilman E."/>
            <person name="Heiman D."/>
            <person name="Howarth C."/>
            <person name="Mehta T."/>
            <person name="Neiman D."/>
            <person name="Pearson M."/>
            <person name="Roberts A."/>
            <person name="Saif S."/>
            <person name="Shea T."/>
            <person name="Shenoy N."/>
            <person name="Sisk P."/>
            <person name="Stolte C."/>
            <person name="Sykes S."/>
            <person name="White J."/>
            <person name="Yandava C."/>
            <person name="Haas B."/>
            <person name="Nusbaum C."/>
            <person name="Birren B."/>
        </authorList>
    </citation>
    <scope>NUCLEOTIDE SEQUENCE [LARGE SCALE GENOMIC DNA]</scope>
    <source>
        <strain evidence="11">ATCC 50818</strain>
    </source>
</reference>
<evidence type="ECO:0000256" key="8">
    <source>
        <dbReference type="ARBA" id="ARBA00023146"/>
    </source>
</evidence>
<comment type="subcellular location">
    <subcellularLocation>
        <location evidence="1">Mitochondrion</location>
    </subcellularLocation>
</comment>
<dbReference type="GO" id="GO:0004830">
    <property type="term" value="F:tryptophan-tRNA ligase activity"/>
    <property type="evidence" value="ECO:0007669"/>
    <property type="project" value="UniProtKB-EC"/>
</dbReference>
<dbReference type="PRINTS" id="PR01039">
    <property type="entry name" value="TRNASYNTHTRP"/>
</dbReference>
<name>F2U5T3_SALR5</name>
<keyword evidence="8 10" id="KW-0030">Aminoacyl-tRNA synthetase</keyword>
<dbReference type="GO" id="GO:0005524">
    <property type="term" value="F:ATP binding"/>
    <property type="evidence" value="ECO:0007669"/>
    <property type="project" value="UniProtKB-KW"/>
</dbReference>
<evidence type="ECO:0000256" key="4">
    <source>
        <dbReference type="ARBA" id="ARBA00022598"/>
    </source>
</evidence>
<dbReference type="InterPro" id="IPR014729">
    <property type="entry name" value="Rossmann-like_a/b/a_fold"/>
</dbReference>
<dbReference type="InterPro" id="IPR002305">
    <property type="entry name" value="aa-tRNA-synth_Ic"/>
</dbReference>
<sequence>MLLRQCMRGCRHVLRRVLLLQQHGARRQASSSTSINDTVQEHTELAWILSCFTPFGDLTRMTQWKAKASQVKVGTLGLFSYPVLMAADILLYKATLVPVGDDQVQHLELTRDIARAFNAHYGRGVFVVPDCVLGDSHRIMSLRDPTKKMSKSDRSPLSRIVLTDSPKDMRKKIQKAVTDSLGPPSYDREHRPGVSNLMAIYSVIADQSLSAVEAEFSSANMETFKSTVADALVTHFTPIQERIAALRQEPGYIESVLAQGAEQARERAAATMDEVKQVVGLSGLNAPASDSVQ</sequence>
<keyword evidence="5 10" id="KW-0547">Nucleotide-binding</keyword>
<proteinExistence type="inferred from homology"/>
<dbReference type="OMA" id="PERIQEC"/>
<evidence type="ECO:0000313" key="12">
    <source>
        <dbReference type="Proteomes" id="UP000007799"/>
    </source>
</evidence>
<accession>F2U5T3</accession>
<dbReference type="FunCoup" id="F2U5T3">
    <property type="interactions" value="877"/>
</dbReference>
<dbReference type="eggNOG" id="KOG2713">
    <property type="taxonomic scope" value="Eukaryota"/>
</dbReference>
<dbReference type="Proteomes" id="UP000007799">
    <property type="component" value="Unassembled WGS sequence"/>
</dbReference>
<dbReference type="EMBL" id="GL832962">
    <property type="protein sequence ID" value="EGD82874.1"/>
    <property type="molecule type" value="Genomic_DNA"/>
</dbReference>
<dbReference type="AlphaFoldDB" id="F2U5T3"/>
<dbReference type="KEGG" id="sre:PTSG_03504"/>
<dbReference type="Gene3D" id="3.40.50.620">
    <property type="entry name" value="HUPs"/>
    <property type="match status" value="1"/>
</dbReference>
<evidence type="ECO:0000256" key="2">
    <source>
        <dbReference type="ARBA" id="ARBA00005594"/>
    </source>
</evidence>
<keyword evidence="6 10" id="KW-0067">ATP-binding</keyword>
<dbReference type="GeneID" id="16075819"/>
<dbReference type="EC" id="6.1.1.2" evidence="3"/>
<evidence type="ECO:0000256" key="10">
    <source>
        <dbReference type="RuleBase" id="RU363036"/>
    </source>
</evidence>
<comment type="similarity">
    <text evidence="2 10">Belongs to the class-I aminoacyl-tRNA synthetase family.</text>
</comment>
<dbReference type="SUPFAM" id="SSF52374">
    <property type="entry name" value="Nucleotidylyl transferase"/>
    <property type="match status" value="1"/>
</dbReference>
<dbReference type="InParanoid" id="F2U5T3"/>
<dbReference type="InterPro" id="IPR002306">
    <property type="entry name" value="Trp-tRNA-ligase"/>
</dbReference>
<dbReference type="OrthoDB" id="15808at2759"/>
<evidence type="ECO:0000256" key="5">
    <source>
        <dbReference type="ARBA" id="ARBA00022741"/>
    </source>
</evidence>
<dbReference type="Gene3D" id="1.10.240.10">
    <property type="entry name" value="Tyrosyl-Transfer RNA Synthetase"/>
    <property type="match status" value="1"/>
</dbReference>
<keyword evidence="4 10" id="KW-0436">Ligase</keyword>
<evidence type="ECO:0000313" key="11">
    <source>
        <dbReference type="EMBL" id="EGD82874.1"/>
    </source>
</evidence>
<keyword evidence="7 10" id="KW-0648">Protein biosynthesis</keyword>
<evidence type="ECO:0000256" key="6">
    <source>
        <dbReference type="ARBA" id="ARBA00022840"/>
    </source>
</evidence>
<dbReference type="FunFam" id="1.10.240.10:FF:000002">
    <property type="entry name" value="Tryptophan--tRNA ligase"/>
    <property type="match status" value="1"/>
</dbReference>
<dbReference type="PANTHER" id="PTHR43766:SF1">
    <property type="entry name" value="TRYPTOPHAN--TRNA LIGASE, MITOCHONDRIAL"/>
    <property type="match status" value="1"/>
</dbReference>
<dbReference type="RefSeq" id="XP_004995238.1">
    <property type="nucleotide sequence ID" value="XM_004995181.1"/>
</dbReference>
<dbReference type="PANTHER" id="PTHR43766">
    <property type="entry name" value="TRYPTOPHAN--TRNA LIGASE, MITOCHONDRIAL"/>
    <property type="match status" value="1"/>
</dbReference>
<organism evidence="12">
    <name type="scientific">Salpingoeca rosetta (strain ATCC 50818 / BSB-021)</name>
    <dbReference type="NCBI Taxonomy" id="946362"/>
    <lineage>
        <taxon>Eukaryota</taxon>
        <taxon>Choanoflagellata</taxon>
        <taxon>Craspedida</taxon>
        <taxon>Salpingoecidae</taxon>
        <taxon>Salpingoeca</taxon>
    </lineage>
</organism>
<evidence type="ECO:0000256" key="9">
    <source>
        <dbReference type="ARBA" id="ARBA00030268"/>
    </source>
</evidence>
<evidence type="ECO:0000256" key="7">
    <source>
        <dbReference type="ARBA" id="ARBA00022917"/>
    </source>
</evidence>
<evidence type="ECO:0000256" key="1">
    <source>
        <dbReference type="ARBA" id="ARBA00004173"/>
    </source>
</evidence>
<evidence type="ECO:0000256" key="3">
    <source>
        <dbReference type="ARBA" id="ARBA00013161"/>
    </source>
</evidence>
<protein>
    <recommendedName>
        <fullName evidence="3">tryptophan--tRNA ligase</fullName>
        <ecNumber evidence="3">6.1.1.2</ecNumber>
    </recommendedName>
    <alternativeName>
        <fullName evidence="9">Tryptophanyl-tRNA synthetase</fullName>
    </alternativeName>
</protein>
<gene>
    <name evidence="11" type="ORF">PTSG_03504</name>
</gene>
<dbReference type="InterPro" id="IPR050203">
    <property type="entry name" value="Trp-tRNA_synthetase"/>
</dbReference>
<dbReference type="STRING" id="946362.F2U5T3"/>